<name>A0A9P6TAW6_9BASI</name>
<keyword evidence="2" id="KW-1185">Reference proteome</keyword>
<reference evidence="1" key="1">
    <citation type="submission" date="2013-11" db="EMBL/GenBank/DDBJ databases">
        <title>Genome sequence of the fusiform rust pathogen reveals effectors for host alternation and coevolution with pine.</title>
        <authorList>
            <consortium name="DOE Joint Genome Institute"/>
            <person name="Smith K."/>
            <person name="Pendleton A."/>
            <person name="Kubisiak T."/>
            <person name="Anderson C."/>
            <person name="Salamov A."/>
            <person name="Aerts A."/>
            <person name="Riley R."/>
            <person name="Clum A."/>
            <person name="Lindquist E."/>
            <person name="Ence D."/>
            <person name="Campbell M."/>
            <person name="Kronenberg Z."/>
            <person name="Feau N."/>
            <person name="Dhillon B."/>
            <person name="Hamelin R."/>
            <person name="Burleigh J."/>
            <person name="Smith J."/>
            <person name="Yandell M."/>
            <person name="Nelson C."/>
            <person name="Grigoriev I."/>
            <person name="Davis J."/>
        </authorList>
    </citation>
    <scope>NUCLEOTIDE SEQUENCE</scope>
    <source>
        <strain evidence="1">G11</strain>
    </source>
</reference>
<evidence type="ECO:0000313" key="1">
    <source>
        <dbReference type="EMBL" id="KAG0145059.1"/>
    </source>
</evidence>
<dbReference type="Proteomes" id="UP000886653">
    <property type="component" value="Unassembled WGS sequence"/>
</dbReference>
<proteinExistence type="predicted"/>
<evidence type="ECO:0000313" key="2">
    <source>
        <dbReference type="Proteomes" id="UP000886653"/>
    </source>
</evidence>
<comment type="caution">
    <text evidence="1">The sequence shown here is derived from an EMBL/GenBank/DDBJ whole genome shotgun (WGS) entry which is preliminary data.</text>
</comment>
<gene>
    <name evidence="1" type="ORF">CROQUDRAFT_659121</name>
</gene>
<accession>A0A9P6TAW6</accession>
<organism evidence="1 2">
    <name type="scientific">Cronartium quercuum f. sp. fusiforme G11</name>
    <dbReference type="NCBI Taxonomy" id="708437"/>
    <lineage>
        <taxon>Eukaryota</taxon>
        <taxon>Fungi</taxon>
        <taxon>Dikarya</taxon>
        <taxon>Basidiomycota</taxon>
        <taxon>Pucciniomycotina</taxon>
        <taxon>Pucciniomycetes</taxon>
        <taxon>Pucciniales</taxon>
        <taxon>Coleosporiaceae</taxon>
        <taxon>Cronartium</taxon>
    </lineage>
</organism>
<dbReference type="EMBL" id="MU167283">
    <property type="protein sequence ID" value="KAG0145059.1"/>
    <property type="molecule type" value="Genomic_DNA"/>
</dbReference>
<sequence length="58" mass="6473">MADCQRCAGVVTGTKCRKLYRAFENFVKCDENYDYTYSTCNGYSCDSISGKKTCTGCL</sequence>
<dbReference type="AlphaFoldDB" id="A0A9P6TAW6"/>
<feature type="non-terminal residue" evidence="1">
    <location>
        <position position="58"/>
    </location>
</feature>
<protein>
    <submittedName>
        <fullName evidence="1">Uncharacterized protein</fullName>
    </submittedName>
</protein>